<keyword evidence="4" id="KW-1133">Transmembrane helix</keyword>
<keyword evidence="2" id="KW-0201">Cytochrome c-type biogenesis</keyword>
<dbReference type="InterPro" id="IPR056412">
    <property type="entry name" value="Ig_CycH"/>
</dbReference>
<evidence type="ECO:0000313" key="7">
    <source>
        <dbReference type="EMBL" id="XBS88739.1"/>
    </source>
</evidence>
<dbReference type="AlphaFoldDB" id="A0AAU7QI40"/>
<evidence type="ECO:0000256" key="4">
    <source>
        <dbReference type="SAM" id="Phobius"/>
    </source>
</evidence>
<accession>A0AAU7QI40</accession>
<reference evidence="7" key="1">
    <citation type="submission" date="2024-06" db="EMBL/GenBank/DDBJ databases">
        <authorList>
            <person name="Sun Y."/>
        </authorList>
    </citation>
    <scope>NUCLEOTIDE SEQUENCE</scope>
    <source>
        <strain evidence="7">IGA1.0</strain>
    </source>
</reference>
<feature type="transmembrane region" description="Helical" evidence="4">
    <location>
        <begin position="6"/>
        <end position="25"/>
    </location>
</feature>
<name>A0AAU7QI40_9GAMM</name>
<keyword evidence="3" id="KW-0802">TPR repeat</keyword>
<dbReference type="Gene3D" id="1.25.40.10">
    <property type="entry name" value="Tetratricopeptide repeat domain"/>
    <property type="match status" value="1"/>
</dbReference>
<dbReference type="Pfam" id="PF23914">
    <property type="entry name" value="TPR_CcmH_CycH"/>
    <property type="match status" value="1"/>
</dbReference>
<keyword evidence="1" id="KW-0677">Repeat</keyword>
<dbReference type="Pfam" id="PF23892">
    <property type="entry name" value="Ig_CycH"/>
    <property type="match status" value="1"/>
</dbReference>
<keyword evidence="4" id="KW-0812">Transmembrane</keyword>
<organism evidence="7">
    <name type="scientific">Rhodanobacter sp. IGA1.0</name>
    <dbReference type="NCBI Taxonomy" id="3158582"/>
    <lineage>
        <taxon>Bacteria</taxon>
        <taxon>Pseudomonadati</taxon>
        <taxon>Pseudomonadota</taxon>
        <taxon>Gammaproteobacteria</taxon>
        <taxon>Lysobacterales</taxon>
        <taxon>Rhodanobacteraceae</taxon>
        <taxon>Rhodanobacter</taxon>
    </lineage>
</organism>
<proteinExistence type="predicted"/>
<dbReference type="SUPFAM" id="SSF48452">
    <property type="entry name" value="TPR-like"/>
    <property type="match status" value="1"/>
</dbReference>
<keyword evidence="4" id="KW-0472">Membrane</keyword>
<dbReference type="RefSeq" id="WP_007808089.1">
    <property type="nucleotide sequence ID" value="NZ_CP157948.1"/>
</dbReference>
<protein>
    <submittedName>
        <fullName evidence="7">Tetratricopeptide repeat protein</fullName>
    </submittedName>
</protein>
<feature type="transmembrane region" description="Helical" evidence="4">
    <location>
        <begin position="37"/>
        <end position="59"/>
    </location>
</feature>
<dbReference type="InterPro" id="IPR011990">
    <property type="entry name" value="TPR-like_helical_dom_sf"/>
</dbReference>
<dbReference type="PANTHER" id="PTHR47870">
    <property type="entry name" value="CYTOCHROME C-TYPE BIOGENESIS PROTEIN CCMH"/>
    <property type="match status" value="1"/>
</dbReference>
<dbReference type="GO" id="GO:0017004">
    <property type="term" value="P:cytochrome complex assembly"/>
    <property type="evidence" value="ECO:0007669"/>
    <property type="project" value="UniProtKB-KW"/>
</dbReference>
<feature type="domain" description="Cytochrome c-type biogenesis protein H TPR" evidence="6">
    <location>
        <begin position="78"/>
        <end position="202"/>
    </location>
</feature>
<gene>
    <name evidence="7" type="ORF">ABNK63_09980</name>
</gene>
<dbReference type="PANTHER" id="PTHR47870:SF1">
    <property type="entry name" value="CYTOCHROME C-TYPE BIOGENESIS PROTEIN CCMH"/>
    <property type="match status" value="1"/>
</dbReference>
<evidence type="ECO:0000259" key="5">
    <source>
        <dbReference type="Pfam" id="PF23892"/>
    </source>
</evidence>
<evidence type="ECO:0000256" key="2">
    <source>
        <dbReference type="ARBA" id="ARBA00022748"/>
    </source>
</evidence>
<dbReference type="EMBL" id="CP157948">
    <property type="protein sequence ID" value="XBS88739.1"/>
    <property type="molecule type" value="Genomic_DNA"/>
</dbReference>
<sequence>MKIAFVVIAAAMVAAALALLLLPLLRQGREAGRPRSVFALALLIALVLPLGTGTLYLLVGTPNALNPASTQALPSLTMDQALTELRAHLKQQPDDLQGWMLLAQTSSMLHQPADARDAFEHALTLSPNNAEAMIGWAENDSMTRADHRIDGRARELLQRAVKLQPDSQRGLWLLGISDFQNGDYRDAAATWRLLQPQLEPGSTVAKSVAEQIAVADARAGGAPAGASSSTPADAPPGATLQVQVALAPALKDKLAAGDVLFVYARSPDGPPMPLAVAKLDPASLPATVTLTDAMAMTPAFKLSSVTQVFVGARISHGGQPEARPGDLEGDAGVVAVDSKTPIKISIDKVH</sequence>
<evidence type="ECO:0000259" key="6">
    <source>
        <dbReference type="Pfam" id="PF23914"/>
    </source>
</evidence>
<feature type="domain" description="Cytochrome c-type biogenesis protein H Ig-like" evidence="5">
    <location>
        <begin position="240"/>
        <end position="347"/>
    </location>
</feature>
<dbReference type="InterPro" id="IPR051263">
    <property type="entry name" value="C-type_cytochrome_biogenesis"/>
</dbReference>
<evidence type="ECO:0000256" key="3">
    <source>
        <dbReference type="ARBA" id="ARBA00022803"/>
    </source>
</evidence>
<evidence type="ECO:0000256" key="1">
    <source>
        <dbReference type="ARBA" id="ARBA00022737"/>
    </source>
</evidence>
<dbReference type="InterPro" id="IPR056413">
    <property type="entry name" value="TPR_CcmH_CycH"/>
</dbReference>